<dbReference type="InterPro" id="IPR018044">
    <property type="entry name" value="Peptidase_S11"/>
</dbReference>
<dbReference type="PRINTS" id="PR00725">
    <property type="entry name" value="DADACBPTASE1"/>
</dbReference>
<dbReference type="Pfam" id="PF00768">
    <property type="entry name" value="Peptidase_S11"/>
    <property type="match status" value="1"/>
</dbReference>
<keyword evidence="11" id="KW-0961">Cell wall biogenesis/degradation</keyword>
<dbReference type="Gene3D" id="3.40.710.10">
    <property type="entry name" value="DD-peptidase/beta-lactamase superfamily"/>
    <property type="match status" value="1"/>
</dbReference>
<evidence type="ECO:0000256" key="14">
    <source>
        <dbReference type="PIRSR" id="PIRSR618044-2"/>
    </source>
</evidence>
<evidence type="ECO:0000256" key="10">
    <source>
        <dbReference type="ARBA" id="ARBA00022984"/>
    </source>
</evidence>
<dbReference type="OrthoDB" id="9791132at2"/>
<dbReference type="InterPro" id="IPR012338">
    <property type="entry name" value="Beta-lactam/transpept-like"/>
</dbReference>
<keyword evidence="5 18" id="KW-0121">Carboxypeptidase</keyword>
<dbReference type="RefSeq" id="WP_083530426.1">
    <property type="nucleotide sequence ID" value="NZ_BDFD01000005.1"/>
</dbReference>
<dbReference type="AlphaFoldDB" id="A0A1L8CLN2"/>
<evidence type="ECO:0000256" key="15">
    <source>
        <dbReference type="RuleBase" id="RU004016"/>
    </source>
</evidence>
<dbReference type="SUPFAM" id="SSF56601">
    <property type="entry name" value="beta-lactamase/transpeptidase-like"/>
    <property type="match status" value="1"/>
</dbReference>
<feature type="domain" description="Peptidase S11 D-Ala-D-Ala carboxypeptidase A C-terminal" evidence="17">
    <location>
        <begin position="279"/>
        <end position="372"/>
    </location>
</feature>
<comment type="pathway">
    <text evidence="2">Cell wall biogenesis; peptidoglycan biosynthesis.</text>
</comment>
<evidence type="ECO:0000256" key="8">
    <source>
        <dbReference type="ARBA" id="ARBA00022801"/>
    </source>
</evidence>
<comment type="caution">
    <text evidence="18">The sequence shown here is derived from an EMBL/GenBank/DDBJ whole genome shotgun (WGS) entry which is preliminary data.</text>
</comment>
<feature type="active site" description="Proton acceptor" evidence="13">
    <location>
        <position position="70"/>
    </location>
</feature>
<dbReference type="InterPro" id="IPR015956">
    <property type="entry name" value="Peniciliin-bd_prot_C_sf"/>
</dbReference>
<dbReference type="EMBL" id="BDFD01000005">
    <property type="protein sequence ID" value="GAV19816.1"/>
    <property type="molecule type" value="Genomic_DNA"/>
</dbReference>
<evidence type="ECO:0000256" key="3">
    <source>
        <dbReference type="ARBA" id="ARBA00007164"/>
    </source>
</evidence>
<evidence type="ECO:0000256" key="6">
    <source>
        <dbReference type="ARBA" id="ARBA00022670"/>
    </source>
</evidence>
<keyword evidence="6" id="KW-0645">Protease</keyword>
<comment type="catalytic activity">
    <reaction evidence="12">
        <text>Preferential cleavage: (Ac)2-L-Lys-D-Ala-|-D-Ala. Also transpeptidation of peptidyl-alanyl moieties that are N-acyl substituents of D-alanine.</text>
        <dbReference type="EC" id="3.4.16.4"/>
    </reaction>
</comment>
<dbReference type="GO" id="GO:0009252">
    <property type="term" value="P:peptidoglycan biosynthetic process"/>
    <property type="evidence" value="ECO:0007669"/>
    <property type="project" value="UniProtKB-UniPathway"/>
</dbReference>
<dbReference type="GO" id="GO:0006508">
    <property type="term" value="P:proteolysis"/>
    <property type="evidence" value="ECO:0007669"/>
    <property type="project" value="UniProtKB-KW"/>
</dbReference>
<evidence type="ECO:0000256" key="12">
    <source>
        <dbReference type="ARBA" id="ARBA00034000"/>
    </source>
</evidence>
<evidence type="ECO:0000256" key="11">
    <source>
        <dbReference type="ARBA" id="ARBA00023316"/>
    </source>
</evidence>
<dbReference type="GO" id="GO:0071555">
    <property type="term" value="P:cell wall organization"/>
    <property type="evidence" value="ECO:0007669"/>
    <property type="project" value="UniProtKB-KW"/>
</dbReference>
<evidence type="ECO:0000256" key="7">
    <source>
        <dbReference type="ARBA" id="ARBA00022729"/>
    </source>
</evidence>
<organism evidence="18 19">
    <name type="scientific">Mariprofundus micogutta</name>
    <dbReference type="NCBI Taxonomy" id="1921010"/>
    <lineage>
        <taxon>Bacteria</taxon>
        <taxon>Pseudomonadati</taxon>
        <taxon>Pseudomonadota</taxon>
        <taxon>Candidatius Mariprofundia</taxon>
        <taxon>Mariprofundales</taxon>
        <taxon>Mariprofundaceae</taxon>
        <taxon>Mariprofundus</taxon>
    </lineage>
</organism>
<keyword evidence="7 16" id="KW-0732">Signal</keyword>
<keyword evidence="8 18" id="KW-0378">Hydrolase</keyword>
<feature type="signal peptide" evidence="16">
    <location>
        <begin position="1"/>
        <end position="26"/>
    </location>
</feature>
<evidence type="ECO:0000256" key="9">
    <source>
        <dbReference type="ARBA" id="ARBA00022960"/>
    </source>
</evidence>
<dbReference type="InterPro" id="IPR037167">
    <property type="entry name" value="Peptidase_S11_C_sf"/>
</dbReference>
<dbReference type="PANTHER" id="PTHR21581">
    <property type="entry name" value="D-ALANYL-D-ALANINE CARBOXYPEPTIDASE"/>
    <property type="match status" value="1"/>
</dbReference>
<dbReference type="GO" id="GO:0008360">
    <property type="term" value="P:regulation of cell shape"/>
    <property type="evidence" value="ECO:0007669"/>
    <property type="project" value="UniProtKB-KW"/>
</dbReference>
<name>A0A1L8CLN2_9PROT</name>
<dbReference type="GO" id="GO:0009002">
    <property type="term" value="F:serine-type D-Ala-D-Ala carboxypeptidase activity"/>
    <property type="evidence" value="ECO:0007669"/>
    <property type="project" value="UniProtKB-EC"/>
</dbReference>
<feature type="active site" evidence="13">
    <location>
        <position position="127"/>
    </location>
</feature>
<comment type="function">
    <text evidence="1">Removes C-terminal D-alanyl residues from sugar-peptide cell wall precursors.</text>
</comment>
<keyword evidence="10" id="KW-0573">Peptidoglycan synthesis</keyword>
<dbReference type="Gene3D" id="2.60.410.10">
    <property type="entry name" value="D-Ala-D-Ala carboxypeptidase, C-terminal domain"/>
    <property type="match status" value="1"/>
</dbReference>
<gene>
    <name evidence="18" type="ORF">MMIC_P0774</name>
</gene>
<evidence type="ECO:0000256" key="4">
    <source>
        <dbReference type="ARBA" id="ARBA00012448"/>
    </source>
</evidence>
<dbReference type="Pfam" id="PF07943">
    <property type="entry name" value="PBP5_C"/>
    <property type="match status" value="1"/>
</dbReference>
<reference evidence="18 19" key="1">
    <citation type="journal article" date="2017" name="Arch. Microbiol.">
        <title>Mariprofundus micogutta sp. nov., a novel iron-oxidizing zetaproteobacterium isolated from a deep-sea hydrothermal field at the Bayonnaise knoll of the Izu-Ogasawara arc, and a description of Mariprofundales ord. nov. and Zetaproteobacteria classis nov.</title>
        <authorList>
            <person name="Makita H."/>
            <person name="Tanaka E."/>
            <person name="Mitsunobu S."/>
            <person name="Miyazaki M."/>
            <person name="Nunoura T."/>
            <person name="Uematsu K."/>
            <person name="Takaki Y."/>
            <person name="Nishi S."/>
            <person name="Shimamura S."/>
            <person name="Takai K."/>
        </authorList>
    </citation>
    <scope>NUCLEOTIDE SEQUENCE [LARGE SCALE GENOMIC DNA]</scope>
    <source>
        <strain evidence="18 19">ET2</strain>
    </source>
</reference>
<dbReference type="PANTHER" id="PTHR21581:SF6">
    <property type="entry name" value="TRAFFICKING PROTEIN PARTICLE COMPLEX SUBUNIT 12"/>
    <property type="match status" value="1"/>
</dbReference>
<evidence type="ECO:0000256" key="13">
    <source>
        <dbReference type="PIRSR" id="PIRSR618044-1"/>
    </source>
</evidence>
<comment type="similarity">
    <text evidence="3 15">Belongs to the peptidase S11 family.</text>
</comment>
<dbReference type="EC" id="3.4.16.4" evidence="4"/>
<feature type="binding site" evidence="14">
    <location>
        <position position="229"/>
    </location>
    <ligand>
        <name>substrate</name>
    </ligand>
</feature>
<dbReference type="InterPro" id="IPR001967">
    <property type="entry name" value="Peptidase_S11_N"/>
</dbReference>
<evidence type="ECO:0000256" key="2">
    <source>
        <dbReference type="ARBA" id="ARBA00004752"/>
    </source>
</evidence>
<evidence type="ECO:0000313" key="19">
    <source>
        <dbReference type="Proteomes" id="UP000231632"/>
    </source>
</evidence>
<accession>A0A1L8CLN2</accession>
<proteinExistence type="inferred from homology"/>
<evidence type="ECO:0000256" key="5">
    <source>
        <dbReference type="ARBA" id="ARBA00022645"/>
    </source>
</evidence>
<dbReference type="SMART" id="SM00936">
    <property type="entry name" value="PBP5_C"/>
    <property type="match status" value="1"/>
</dbReference>
<keyword evidence="9" id="KW-0133">Cell shape</keyword>
<evidence type="ECO:0000256" key="1">
    <source>
        <dbReference type="ARBA" id="ARBA00003217"/>
    </source>
</evidence>
<sequence length="405" mass="44848">MVNTSQSRLIGIFALLMMAVISFRPAAAEAVSWPTANIDAKSWAMIDARSGQVIASHNADQELPPASLTKMMTLYLAFEDIKLGRLDIDARVSVSKKAWKIGGSTMFLEPRMKPTVKELLHGIATLSGNDACITLAEHVDGSEEAFADRMNAKAKELGLQHSHFANATGFPQDGHYSSALDMVKLGAALWRDHPEMYKLFGEKEYTFDGRSQPNRNRILWSYPEADGIKTGHTEEAGYCLVGSAEKGSTRFVTAVFGTNSDRARAQQTKTLLKFGFRNFVTLRPTEREIRRQVEIFEGTEASVWLKPAAPVWVTVPKGNESALSFRLRYDAPLKAPINKGQQLGSIDAVFGDKGNTEVLQSVAMVAARDVERASWVMRQWDGIRLWWRESEQEESEGGSAESGNQ</sequence>
<evidence type="ECO:0000259" key="17">
    <source>
        <dbReference type="SMART" id="SM00936"/>
    </source>
</evidence>
<dbReference type="SUPFAM" id="SSF69189">
    <property type="entry name" value="Penicillin-binding protein associated domain"/>
    <property type="match status" value="1"/>
</dbReference>
<feature type="chain" id="PRO_5013358481" description="serine-type D-Ala-D-Ala carboxypeptidase" evidence="16">
    <location>
        <begin position="27"/>
        <end position="405"/>
    </location>
</feature>
<evidence type="ECO:0000313" key="18">
    <source>
        <dbReference type="EMBL" id="GAV19816.1"/>
    </source>
</evidence>
<dbReference type="InterPro" id="IPR012907">
    <property type="entry name" value="Peptidase_S11_C"/>
</dbReference>
<feature type="active site" description="Proton acceptor" evidence="13">
    <location>
        <position position="67"/>
    </location>
</feature>
<evidence type="ECO:0000256" key="16">
    <source>
        <dbReference type="SAM" id="SignalP"/>
    </source>
</evidence>
<dbReference type="STRING" id="1921010.MMIC_P0774"/>
<dbReference type="Proteomes" id="UP000231632">
    <property type="component" value="Unassembled WGS sequence"/>
</dbReference>
<dbReference type="UniPathway" id="UPA00219"/>
<keyword evidence="19" id="KW-1185">Reference proteome</keyword>
<protein>
    <recommendedName>
        <fullName evidence="4">serine-type D-Ala-D-Ala carboxypeptidase</fullName>
        <ecNumber evidence="4">3.4.16.4</ecNumber>
    </recommendedName>
</protein>